<dbReference type="GO" id="GO:0005829">
    <property type="term" value="C:cytosol"/>
    <property type="evidence" value="ECO:0007669"/>
    <property type="project" value="TreeGrafter"/>
</dbReference>
<evidence type="ECO:0000256" key="1">
    <source>
        <dbReference type="ARBA" id="ARBA00004496"/>
    </source>
</evidence>
<dbReference type="Pfam" id="PF03987">
    <property type="entry name" value="Autophagy_act_C"/>
    <property type="match status" value="1"/>
</dbReference>
<dbReference type="InterPro" id="IPR011333">
    <property type="entry name" value="SKP1/BTB/POZ_sf"/>
</dbReference>
<dbReference type="InterPro" id="IPR015318">
    <property type="entry name" value="Znf_GAGA-bd_fac"/>
</dbReference>
<keyword evidence="8" id="KW-0833">Ubl conjugation pathway</keyword>
<dbReference type="FunFam" id="3.30.710.10:FF:000096">
    <property type="entry name" value="Trithorax-like, isoform C"/>
    <property type="match status" value="1"/>
</dbReference>
<feature type="compositionally biased region" description="Low complexity" evidence="13">
    <location>
        <begin position="659"/>
        <end position="680"/>
    </location>
</feature>
<dbReference type="Gene3D" id="3.30.710.10">
    <property type="entry name" value="Potassium Channel Kv1.1, Chain A"/>
    <property type="match status" value="1"/>
</dbReference>
<feature type="region of interest" description="Disordered" evidence="13">
    <location>
        <begin position="134"/>
        <end position="171"/>
    </location>
</feature>
<dbReference type="FunFam" id="3.30.1460.50:FF:000001">
    <property type="entry name" value="Autophagy-related protein 3"/>
    <property type="match status" value="1"/>
</dbReference>
<dbReference type="Pfam" id="PF00651">
    <property type="entry name" value="BTB"/>
    <property type="match status" value="1"/>
</dbReference>
<evidence type="ECO:0000256" key="12">
    <source>
        <dbReference type="ARBA" id="ARBA00034553"/>
    </source>
</evidence>
<evidence type="ECO:0000256" key="6">
    <source>
        <dbReference type="ARBA" id="ARBA00022499"/>
    </source>
</evidence>
<evidence type="ECO:0000313" key="16">
    <source>
        <dbReference type="Proteomes" id="UP000075884"/>
    </source>
</evidence>
<dbReference type="InterPro" id="IPR007135">
    <property type="entry name" value="Atg3/Atg10"/>
</dbReference>
<dbReference type="STRING" id="7168.A0A182MXQ4"/>
<dbReference type="GO" id="GO:0019776">
    <property type="term" value="F:Atg8-family ligase activity"/>
    <property type="evidence" value="ECO:0007669"/>
    <property type="project" value="TreeGrafter"/>
</dbReference>
<dbReference type="GO" id="GO:0015031">
    <property type="term" value="P:protein transport"/>
    <property type="evidence" value="ECO:0007669"/>
    <property type="project" value="UniProtKB-KW"/>
</dbReference>
<feature type="compositionally biased region" description="Basic residues" evidence="13">
    <location>
        <begin position="642"/>
        <end position="658"/>
    </location>
</feature>
<comment type="subcellular location">
    <subcellularLocation>
        <location evidence="1">Cytoplasm</location>
    </subcellularLocation>
</comment>
<dbReference type="PANTHER" id="PTHR12866:SF2">
    <property type="entry name" value="UBIQUITIN-LIKE-CONJUGATING ENZYME ATG3"/>
    <property type="match status" value="1"/>
</dbReference>
<dbReference type="InterPro" id="IPR000210">
    <property type="entry name" value="BTB/POZ_dom"/>
</dbReference>
<dbReference type="SMART" id="SM00225">
    <property type="entry name" value="BTB"/>
    <property type="match status" value="1"/>
</dbReference>
<dbReference type="VEuPathDB" id="VectorBase:ADIR000157"/>
<evidence type="ECO:0000313" key="15">
    <source>
        <dbReference type="EnsemblMetazoa" id="ADIR000157-PA"/>
    </source>
</evidence>
<evidence type="ECO:0000256" key="11">
    <source>
        <dbReference type="ARBA" id="ARBA00023006"/>
    </source>
</evidence>
<keyword evidence="11" id="KW-0072">Autophagy</keyword>
<evidence type="ECO:0000256" key="5">
    <source>
        <dbReference type="ARBA" id="ARBA00022490"/>
    </source>
</evidence>
<keyword evidence="4" id="KW-0813">Transport</keyword>
<keyword evidence="5" id="KW-0963">Cytoplasm</keyword>
<accession>A0A182MXQ4</accession>
<sequence length="1154" mass="126153">MQSVLNSVKGTALGVAEYLTPVLKESKFRETGVLTPEEFIAAGDHLTHHCPTWSWAVGDESKIKPYLPKDKQFLITRNVPCRRRCKQIEFVGEENLVEENDPDGGWVETHHYNPDEAGAAGLEEKVCEMKLDSSRIEDEPAADMDDPRNLEDGAADDGGGDGDDGDDEDGAAIDMDEFEESGLLETVDPSNALLPAPNEKPKPPVASSEVDGDSVVRTRTYDLHITYDKYYQTPRLWVIGYDENRQLLSVEQMYDDVSQDHAKKTVTMETHPHLPGPNMASVHPCKHADIMKKIIQTVEEGGGELGVHMYLIIFLKFVQTVIPTIEYDFTQNFNITNHNLTWGDYGTSLVSAVQLLRCHGDLVDVTLAAGGRSFPAHKIVLCAASPFLLDLLKNTPCKHPVVMLAGVNANDLEALLEFVYRGEVSVDHSQLPSLLQAAHCLNIQGLAPQTVSHKDDNTTYTTSIQLHPTLVPQNHVKAVIDVGNNVCTTEELITTLGPTQTVQAQVIETITPDQMSDEVTKDVISQFLPTRKRKQRTKKTPGAQGQAGAAANSAGGTQAAKVMKTDDDGTIQAIIVNNAEEVATVPKDIKKETGADGTPVDTKDGIIKIKSKSQSEQPATCPICQAVIRQSRNLRRHLELRHFKKPGMKKERVRKGKKGANSNQANGSNGTSSGNVTVTGADGTVTQQQTQQQVVQQTQQVHQQGQQQQTTIDTTGTISVTVSQAQAQQIEQAAANGQQHVVTQHENADGTTSLSIAQVQTLDGHQLAIGNLNQATLIRTGESIETGIIATHEPTLRPHTELFRVGNTNDADVDNGGDVYEIVEGVDYDCIIDSGVDVEIEEETGEVVEQHQHQQHQHGVVGGNESVGVEVVNQQHAAVVDDDEVEEIVMDVAVRQAAGEMMVGGDVSGDTTDGVIIDATTDDEEELLLHHHHHHHHAHHQHQVLQHAMEVDADDLHHHHHHPQQQQPEEEEEEDGDHHQHPHHQHHHHVHHVVEDEDDEVEELGGVVEELEEEEIVQQFDGSTVVTVTTGRGGVARNVATHHPRGSGGGGGIRFVTTAADHLPLPSRRRIVRRANILPSSGGGAGGIIEEDEGESELMVEKQAVKVREERLLEVVVVVEEEEEVEAIMPGYHRLTSTFSSSKVSGRIISVFTP</sequence>
<dbReference type="Gene3D" id="3.30.160.60">
    <property type="entry name" value="Classic Zinc Finger"/>
    <property type="match status" value="1"/>
</dbReference>
<feature type="region of interest" description="Disordered" evidence="13">
    <location>
        <begin position="640"/>
        <end position="680"/>
    </location>
</feature>
<keyword evidence="6" id="KW-1017">Isopeptide bond</keyword>
<feature type="compositionally biased region" description="Acidic residues" evidence="13">
    <location>
        <begin position="153"/>
        <end position="171"/>
    </location>
</feature>
<feature type="domain" description="BTB" evidence="14">
    <location>
        <begin position="363"/>
        <end position="428"/>
    </location>
</feature>
<evidence type="ECO:0000256" key="4">
    <source>
        <dbReference type="ARBA" id="ARBA00022448"/>
    </source>
</evidence>
<dbReference type="EnsemblMetazoa" id="ADIR000157-RA">
    <property type="protein sequence ID" value="ADIR000157-PA"/>
    <property type="gene ID" value="ADIR000157"/>
</dbReference>
<dbReference type="SUPFAM" id="SSF54695">
    <property type="entry name" value="POZ domain"/>
    <property type="match status" value="1"/>
</dbReference>
<feature type="compositionally biased region" description="Basic residues" evidence="13">
    <location>
        <begin position="980"/>
        <end position="991"/>
    </location>
</feature>
<keyword evidence="16" id="KW-1185">Reference proteome</keyword>
<evidence type="ECO:0000256" key="3">
    <source>
        <dbReference type="ARBA" id="ARBA00017573"/>
    </source>
</evidence>
<comment type="similarity">
    <text evidence="2">Belongs to the ATG3 family.</text>
</comment>
<dbReference type="PROSITE" id="PS50097">
    <property type="entry name" value="BTB"/>
    <property type="match status" value="1"/>
</dbReference>
<dbReference type="GO" id="GO:0000407">
    <property type="term" value="C:phagophore assembly site"/>
    <property type="evidence" value="ECO:0007669"/>
    <property type="project" value="TreeGrafter"/>
</dbReference>
<feature type="region of interest" description="Disordered" evidence="13">
    <location>
        <begin position="189"/>
        <end position="212"/>
    </location>
</feature>
<dbReference type="PANTHER" id="PTHR12866">
    <property type="entry name" value="UBIQUITIN-LIKE-CONJUGATING ENZYME ATG3"/>
    <property type="match status" value="1"/>
</dbReference>
<evidence type="ECO:0000256" key="7">
    <source>
        <dbReference type="ARBA" id="ARBA00022679"/>
    </source>
</evidence>
<protein>
    <recommendedName>
        <fullName evidence="3">Ubiquitin-like-conjugating enzyme ATG3</fullName>
    </recommendedName>
    <alternativeName>
        <fullName evidence="12">Autophagy-related protein 3</fullName>
    </alternativeName>
</protein>
<evidence type="ECO:0000259" key="14">
    <source>
        <dbReference type="PROSITE" id="PS50097"/>
    </source>
</evidence>
<dbReference type="PROSITE" id="PS00028">
    <property type="entry name" value="ZINC_FINGER_C2H2_1"/>
    <property type="match status" value="1"/>
</dbReference>
<reference evidence="16" key="1">
    <citation type="submission" date="2013-03" db="EMBL/GenBank/DDBJ databases">
        <title>The Genome Sequence of Anopheles dirus WRAIR2.</title>
        <authorList>
            <consortium name="The Broad Institute Genomics Platform"/>
            <person name="Neafsey D.E."/>
            <person name="Walton C."/>
            <person name="Walker B."/>
            <person name="Young S.K."/>
            <person name="Zeng Q."/>
            <person name="Gargeya S."/>
            <person name="Fitzgerald M."/>
            <person name="Haas B."/>
            <person name="Abouelleil A."/>
            <person name="Allen A.W."/>
            <person name="Alvarado L."/>
            <person name="Arachchi H.M."/>
            <person name="Berlin A.M."/>
            <person name="Chapman S.B."/>
            <person name="Gainer-Dewar J."/>
            <person name="Goldberg J."/>
            <person name="Griggs A."/>
            <person name="Gujja S."/>
            <person name="Hansen M."/>
            <person name="Howarth C."/>
            <person name="Imamovic A."/>
            <person name="Ireland A."/>
            <person name="Larimer J."/>
            <person name="McCowan C."/>
            <person name="Murphy C."/>
            <person name="Pearson M."/>
            <person name="Poon T.W."/>
            <person name="Priest M."/>
            <person name="Roberts A."/>
            <person name="Saif S."/>
            <person name="Shea T."/>
            <person name="Sisk P."/>
            <person name="Sykes S."/>
            <person name="Wortman J."/>
            <person name="Nusbaum C."/>
            <person name="Birren B."/>
        </authorList>
    </citation>
    <scope>NUCLEOTIDE SEQUENCE [LARGE SCALE GENOMIC DNA]</scope>
    <source>
        <strain evidence="16">WRAIR2</strain>
    </source>
</reference>
<dbReference type="CDD" id="cd18315">
    <property type="entry name" value="BTB_POZ_BAB-like"/>
    <property type="match status" value="1"/>
</dbReference>
<dbReference type="InterPro" id="IPR013087">
    <property type="entry name" value="Znf_C2H2_type"/>
</dbReference>
<feature type="region of interest" description="Disordered" evidence="13">
    <location>
        <begin position="531"/>
        <end position="554"/>
    </location>
</feature>
<dbReference type="Proteomes" id="UP000075884">
    <property type="component" value="Unassembled WGS sequence"/>
</dbReference>
<organism evidence="15 16">
    <name type="scientific">Anopheles dirus</name>
    <dbReference type="NCBI Taxonomy" id="7168"/>
    <lineage>
        <taxon>Eukaryota</taxon>
        <taxon>Metazoa</taxon>
        <taxon>Ecdysozoa</taxon>
        <taxon>Arthropoda</taxon>
        <taxon>Hexapoda</taxon>
        <taxon>Insecta</taxon>
        <taxon>Pterygota</taxon>
        <taxon>Neoptera</taxon>
        <taxon>Endopterygota</taxon>
        <taxon>Diptera</taxon>
        <taxon>Nematocera</taxon>
        <taxon>Culicoidea</taxon>
        <taxon>Culicidae</taxon>
        <taxon>Anophelinae</taxon>
        <taxon>Anopheles</taxon>
    </lineage>
</organism>
<dbReference type="GO" id="GO:0000045">
    <property type="term" value="P:autophagosome assembly"/>
    <property type="evidence" value="ECO:0007669"/>
    <property type="project" value="TreeGrafter"/>
</dbReference>
<dbReference type="Pfam" id="PF09237">
    <property type="entry name" value="GAGA"/>
    <property type="match status" value="1"/>
</dbReference>
<evidence type="ECO:0000256" key="9">
    <source>
        <dbReference type="ARBA" id="ARBA00022843"/>
    </source>
</evidence>
<dbReference type="GO" id="GO:0061723">
    <property type="term" value="P:glycophagy"/>
    <property type="evidence" value="ECO:0007669"/>
    <property type="project" value="TreeGrafter"/>
</dbReference>
<dbReference type="AlphaFoldDB" id="A0A182MXQ4"/>
<reference evidence="15" key="2">
    <citation type="submission" date="2020-05" db="UniProtKB">
        <authorList>
            <consortium name="EnsemblMetazoa"/>
        </authorList>
    </citation>
    <scope>IDENTIFICATION</scope>
    <source>
        <strain evidence="15">WRAIR2</strain>
    </source>
</reference>
<dbReference type="GO" id="GO:0000422">
    <property type="term" value="P:autophagy of mitochondrion"/>
    <property type="evidence" value="ECO:0007669"/>
    <property type="project" value="TreeGrafter"/>
</dbReference>
<evidence type="ECO:0000256" key="10">
    <source>
        <dbReference type="ARBA" id="ARBA00022927"/>
    </source>
</evidence>
<dbReference type="Gene3D" id="3.30.1460.50">
    <property type="match status" value="1"/>
</dbReference>
<evidence type="ECO:0000256" key="13">
    <source>
        <dbReference type="SAM" id="MobiDB-lite"/>
    </source>
</evidence>
<keyword evidence="9" id="KW-0832">Ubl conjugation</keyword>
<proteinExistence type="inferred from homology"/>
<evidence type="ECO:0000256" key="2">
    <source>
        <dbReference type="ARBA" id="ARBA00007683"/>
    </source>
</evidence>
<feature type="region of interest" description="Disordered" evidence="13">
    <location>
        <begin position="957"/>
        <end position="1002"/>
    </location>
</feature>
<name>A0A182MXQ4_9DIPT</name>
<evidence type="ECO:0000256" key="8">
    <source>
        <dbReference type="ARBA" id="ARBA00022786"/>
    </source>
</evidence>
<feature type="compositionally biased region" description="Low complexity" evidence="13">
    <location>
        <begin position="540"/>
        <end position="554"/>
    </location>
</feature>
<keyword evidence="7" id="KW-0808">Transferase</keyword>
<keyword evidence="10" id="KW-0653">Protein transport</keyword>
<dbReference type="GO" id="GO:0044804">
    <property type="term" value="P:nucleophagy"/>
    <property type="evidence" value="ECO:0007669"/>
    <property type="project" value="TreeGrafter"/>
</dbReference>